<dbReference type="InterPro" id="IPR009602">
    <property type="entry name" value="CBAR/FAM92"/>
</dbReference>
<dbReference type="Gene3D" id="1.20.1270.60">
    <property type="entry name" value="Arfaptin homology (AH) domain/BAR domain"/>
    <property type="match status" value="1"/>
</dbReference>
<keyword evidence="1" id="KW-1185">Reference proteome</keyword>
<dbReference type="GeneID" id="106163471"/>
<dbReference type="SUPFAM" id="SSF103657">
    <property type="entry name" value="BAR/IMD domain-like"/>
    <property type="match status" value="1"/>
</dbReference>
<dbReference type="Proteomes" id="UP000085678">
    <property type="component" value="Unplaced"/>
</dbReference>
<dbReference type="AlphaFoldDB" id="A0A1S3IEE3"/>
<proteinExistence type="predicted"/>
<evidence type="ECO:0000313" key="2">
    <source>
        <dbReference type="RefSeq" id="XP_013396523.1"/>
    </source>
</evidence>
<dbReference type="Pfam" id="PF06730">
    <property type="entry name" value="FAM92"/>
    <property type="match status" value="1"/>
</dbReference>
<name>A0A1S3IEE3_LINAN</name>
<dbReference type="KEGG" id="lak:106163471"/>
<dbReference type="STRING" id="7574.A0A1S3IEE3"/>
<protein>
    <submittedName>
        <fullName evidence="2">Protein FAM92A</fullName>
    </submittedName>
</protein>
<dbReference type="OrthoDB" id="60621at2759"/>
<evidence type="ECO:0000313" key="1">
    <source>
        <dbReference type="Proteomes" id="UP000085678"/>
    </source>
</evidence>
<sequence length="204" mass="23440">MTTRNATEIKTSENQSKFIQDRIGQVEKYFGEICYHFGAYARKCAKLRDKGDEVCKSVMDYAINSTLNGTSKTGLTQFAEYLSAVQDYRNAQVQRLEAKVIAPLSTYGNACKHAREDLKAAFAARGKEEKQQKQYDKIREKNPSDRQQISQAETELQKAHVDASRTSRALEEQMDEFEKKKLGDIKVVWLHYIKCYITMDVFIV</sequence>
<reference evidence="2" key="1">
    <citation type="submission" date="2025-08" db="UniProtKB">
        <authorList>
            <consortium name="RefSeq"/>
        </authorList>
    </citation>
    <scope>IDENTIFICATION</scope>
    <source>
        <tissue evidence="2">Gonads</tissue>
    </source>
</reference>
<dbReference type="PANTHER" id="PTHR21223:SF2">
    <property type="entry name" value="CBY1-INTERACTING BAR DOMAIN-CONTAINING PROTEIN HOMOLOG"/>
    <property type="match status" value="1"/>
</dbReference>
<organism evidence="1 2">
    <name type="scientific">Lingula anatina</name>
    <name type="common">Brachiopod</name>
    <name type="synonym">Lingula unguis</name>
    <dbReference type="NCBI Taxonomy" id="7574"/>
    <lineage>
        <taxon>Eukaryota</taxon>
        <taxon>Metazoa</taxon>
        <taxon>Spiralia</taxon>
        <taxon>Lophotrochozoa</taxon>
        <taxon>Brachiopoda</taxon>
        <taxon>Linguliformea</taxon>
        <taxon>Lingulata</taxon>
        <taxon>Lingulida</taxon>
        <taxon>Linguloidea</taxon>
        <taxon>Lingulidae</taxon>
        <taxon>Lingula</taxon>
    </lineage>
</organism>
<gene>
    <name evidence="2" type="primary">LOC106163471</name>
</gene>
<dbReference type="InParanoid" id="A0A1S3IEE3"/>
<dbReference type="InterPro" id="IPR027267">
    <property type="entry name" value="AH/BAR_dom_sf"/>
</dbReference>
<dbReference type="RefSeq" id="XP_013396523.1">
    <property type="nucleotide sequence ID" value="XM_013541069.2"/>
</dbReference>
<dbReference type="GO" id="GO:0036064">
    <property type="term" value="C:ciliary basal body"/>
    <property type="evidence" value="ECO:0007669"/>
    <property type="project" value="TreeGrafter"/>
</dbReference>
<dbReference type="GO" id="GO:0035869">
    <property type="term" value="C:ciliary transition zone"/>
    <property type="evidence" value="ECO:0007669"/>
    <property type="project" value="TreeGrafter"/>
</dbReference>
<dbReference type="GO" id="GO:0060271">
    <property type="term" value="P:cilium assembly"/>
    <property type="evidence" value="ECO:0007669"/>
    <property type="project" value="TreeGrafter"/>
</dbReference>
<dbReference type="PANTHER" id="PTHR21223">
    <property type="entry name" value="CBY1-INTERACTING BAR DOMAIN-CONTAINING PROTEIN HOMOLOG"/>
    <property type="match status" value="1"/>
</dbReference>
<accession>A0A1S3IEE3</accession>